<dbReference type="Pfam" id="PF00144">
    <property type="entry name" value="Beta-lactamase"/>
    <property type="match status" value="1"/>
</dbReference>
<name>A0ABP3XQ40_9FLAO</name>
<dbReference type="EMBL" id="BAAAFG010000002">
    <property type="protein sequence ID" value="GAA0871369.1"/>
    <property type="molecule type" value="Genomic_DNA"/>
</dbReference>
<dbReference type="InterPro" id="IPR050491">
    <property type="entry name" value="AmpC-like"/>
</dbReference>
<dbReference type="InterPro" id="IPR012338">
    <property type="entry name" value="Beta-lactam/transpept-like"/>
</dbReference>
<accession>A0ABP3XQ40</accession>
<feature type="domain" description="Beta-lactamase-related" evidence="1">
    <location>
        <begin position="52"/>
        <end position="324"/>
    </location>
</feature>
<dbReference type="SUPFAM" id="SSF56601">
    <property type="entry name" value="beta-lactamase/transpeptidase-like"/>
    <property type="match status" value="1"/>
</dbReference>
<proteinExistence type="predicted"/>
<dbReference type="GO" id="GO:0016787">
    <property type="term" value="F:hydrolase activity"/>
    <property type="evidence" value="ECO:0007669"/>
    <property type="project" value="UniProtKB-KW"/>
</dbReference>
<dbReference type="PANTHER" id="PTHR46825:SF9">
    <property type="entry name" value="BETA-LACTAMASE-RELATED DOMAIN-CONTAINING PROTEIN"/>
    <property type="match status" value="1"/>
</dbReference>
<keyword evidence="2" id="KW-0378">Hydrolase</keyword>
<sequence length="325" mass="37665">MKKIFQILLLFILLPITGCSEKKNKPNTLKEDQTIDDYSARIDSLIQTKEPHFFNGVILITKDDEVVYKKEYGYSDFETKKPISLDDKFRIWSNSKQITAVLILREVEKGTIDLQKPISEYLPDFDQSWANTVTVHHLLNMSSGITDIDQPLAFEPGTDFYYSNPAYGLLGKIIEKVTNRKFAAMANSLFAQLGMENSYAFEYGHTDAELIDGYWIFEDDFRIATFEEYEYTKESWQEMLPAGGMVSNAYDLSLWDKKLHNDDILENETYKLMTTSDIIDTHHIDSNVKYGYGVNLCENTPIKYIGHRGRRMGFVNFKFYVPEKK</sequence>
<gene>
    <name evidence="2" type="ORF">GCM10009117_05150</name>
</gene>
<dbReference type="InterPro" id="IPR001466">
    <property type="entry name" value="Beta-lactam-related"/>
</dbReference>
<comment type="caution">
    <text evidence="2">The sequence shown here is derived from an EMBL/GenBank/DDBJ whole genome shotgun (WGS) entry which is preliminary data.</text>
</comment>
<dbReference type="RefSeq" id="WP_343763452.1">
    <property type="nucleotide sequence ID" value="NZ_BAAAFG010000002.1"/>
</dbReference>
<keyword evidence="3" id="KW-1185">Reference proteome</keyword>
<dbReference type="Proteomes" id="UP001500507">
    <property type="component" value="Unassembled WGS sequence"/>
</dbReference>
<reference evidence="3" key="1">
    <citation type="journal article" date="2019" name="Int. J. Syst. Evol. Microbiol.">
        <title>The Global Catalogue of Microorganisms (GCM) 10K type strain sequencing project: providing services to taxonomists for standard genome sequencing and annotation.</title>
        <authorList>
            <consortium name="The Broad Institute Genomics Platform"/>
            <consortium name="The Broad Institute Genome Sequencing Center for Infectious Disease"/>
            <person name="Wu L."/>
            <person name="Ma J."/>
        </authorList>
    </citation>
    <scope>NUCLEOTIDE SEQUENCE [LARGE SCALE GENOMIC DNA]</scope>
    <source>
        <strain evidence="3">JCM 16082</strain>
    </source>
</reference>
<evidence type="ECO:0000313" key="2">
    <source>
        <dbReference type="EMBL" id="GAA0871369.1"/>
    </source>
</evidence>
<organism evidence="2 3">
    <name type="scientific">Gangjinia marincola</name>
    <dbReference type="NCBI Taxonomy" id="578463"/>
    <lineage>
        <taxon>Bacteria</taxon>
        <taxon>Pseudomonadati</taxon>
        <taxon>Bacteroidota</taxon>
        <taxon>Flavobacteriia</taxon>
        <taxon>Flavobacteriales</taxon>
        <taxon>Flavobacteriaceae</taxon>
        <taxon>Gangjinia</taxon>
    </lineage>
</organism>
<dbReference type="Gene3D" id="3.40.710.10">
    <property type="entry name" value="DD-peptidase/beta-lactamase superfamily"/>
    <property type="match status" value="1"/>
</dbReference>
<protein>
    <submittedName>
        <fullName evidence="2">Serine hydrolase domain-containing protein</fullName>
    </submittedName>
</protein>
<evidence type="ECO:0000313" key="3">
    <source>
        <dbReference type="Proteomes" id="UP001500507"/>
    </source>
</evidence>
<evidence type="ECO:0000259" key="1">
    <source>
        <dbReference type="Pfam" id="PF00144"/>
    </source>
</evidence>
<dbReference type="PANTHER" id="PTHR46825">
    <property type="entry name" value="D-ALANYL-D-ALANINE-CARBOXYPEPTIDASE/ENDOPEPTIDASE AMPH"/>
    <property type="match status" value="1"/>
</dbReference>